<reference evidence="2" key="1">
    <citation type="submission" date="2021-03" db="EMBL/GenBank/DDBJ databases">
        <title>Evolutionary innovations through gain and loss of genes in the ectomycorrhizal Boletales.</title>
        <authorList>
            <person name="Wu G."/>
            <person name="Miyauchi S."/>
            <person name="Morin E."/>
            <person name="Yang Z.-L."/>
            <person name="Xu J."/>
            <person name="Martin F.M."/>
        </authorList>
    </citation>
    <scope>NUCLEOTIDE SEQUENCE</scope>
    <source>
        <strain evidence="2">BR01</strain>
    </source>
</reference>
<keyword evidence="3" id="KW-1185">Reference proteome</keyword>
<dbReference type="AlphaFoldDB" id="A0A8I3A549"/>
<accession>A0A8I3A549</accession>
<comment type="caution">
    <text evidence="2">The sequence shown here is derived from an EMBL/GenBank/DDBJ whole genome shotgun (WGS) entry which is preliminary data.</text>
</comment>
<evidence type="ECO:0000313" key="2">
    <source>
        <dbReference type="EMBL" id="KAG6370926.1"/>
    </source>
</evidence>
<protein>
    <submittedName>
        <fullName evidence="2">Uncharacterized protein</fullName>
    </submittedName>
</protein>
<feature type="region of interest" description="Disordered" evidence="1">
    <location>
        <begin position="70"/>
        <end position="94"/>
    </location>
</feature>
<gene>
    <name evidence="2" type="ORF">JVT61DRAFT_10773</name>
</gene>
<name>A0A8I3A549_9AGAM</name>
<dbReference type="Proteomes" id="UP000683000">
    <property type="component" value="Unassembled WGS sequence"/>
</dbReference>
<proteinExistence type="predicted"/>
<organism evidence="2 3">
    <name type="scientific">Boletus reticuloceps</name>
    <dbReference type="NCBI Taxonomy" id="495285"/>
    <lineage>
        <taxon>Eukaryota</taxon>
        <taxon>Fungi</taxon>
        <taxon>Dikarya</taxon>
        <taxon>Basidiomycota</taxon>
        <taxon>Agaricomycotina</taxon>
        <taxon>Agaricomycetes</taxon>
        <taxon>Agaricomycetidae</taxon>
        <taxon>Boletales</taxon>
        <taxon>Boletineae</taxon>
        <taxon>Boletaceae</taxon>
        <taxon>Boletoideae</taxon>
        <taxon>Boletus</taxon>
    </lineage>
</organism>
<evidence type="ECO:0000256" key="1">
    <source>
        <dbReference type="SAM" id="MobiDB-lite"/>
    </source>
</evidence>
<evidence type="ECO:0000313" key="3">
    <source>
        <dbReference type="Proteomes" id="UP000683000"/>
    </source>
</evidence>
<dbReference type="EMBL" id="JAGFBS010000042">
    <property type="protein sequence ID" value="KAG6370926.1"/>
    <property type="molecule type" value="Genomic_DNA"/>
</dbReference>
<sequence>MENVNLLLSKASECLIQSLISEMEASQEDVQAIEQVRRSEARLEVPWDLVLRSFRSAVLTAAYEHYTDWYGSGKRKPTATDSSRKKLRSGREVP</sequence>